<dbReference type="EMBL" id="RBIG01000001">
    <property type="protein sequence ID" value="RKQ73257.1"/>
    <property type="molecule type" value="Genomic_DNA"/>
</dbReference>
<dbReference type="InterPro" id="IPR008334">
    <property type="entry name" value="5'-Nucleotdase_C"/>
</dbReference>
<dbReference type="GO" id="GO:0008768">
    <property type="term" value="F:UDP-sugar diphosphatase activity"/>
    <property type="evidence" value="ECO:0007669"/>
    <property type="project" value="TreeGrafter"/>
</dbReference>
<dbReference type="PANTHER" id="PTHR11575">
    <property type="entry name" value="5'-NUCLEOTIDASE-RELATED"/>
    <property type="match status" value="1"/>
</dbReference>
<dbReference type="InterPro" id="IPR029052">
    <property type="entry name" value="Metallo-depent_PP-like"/>
</dbReference>
<dbReference type="GO" id="GO:0030288">
    <property type="term" value="C:outer membrane-bounded periplasmic space"/>
    <property type="evidence" value="ECO:0007669"/>
    <property type="project" value="TreeGrafter"/>
</dbReference>
<dbReference type="PRINTS" id="PR00313">
    <property type="entry name" value="CABNDNGRPT"/>
</dbReference>
<dbReference type="PANTHER" id="PTHR11575:SF24">
    <property type="entry name" value="5'-NUCLEOTIDASE"/>
    <property type="match status" value="1"/>
</dbReference>
<comment type="caution">
    <text evidence="2">The sequence shown here is derived from an EMBL/GenBank/DDBJ whole genome shotgun (WGS) entry which is preliminary data.</text>
</comment>
<dbReference type="PRINTS" id="PR01607">
    <property type="entry name" value="APYRASEFAMLY"/>
</dbReference>
<dbReference type="SUPFAM" id="SSF55816">
    <property type="entry name" value="5'-nucleotidase (syn. UDP-sugar hydrolase), C-terminal domain"/>
    <property type="match status" value="1"/>
</dbReference>
<accession>A0A420WQD9</accession>
<dbReference type="SUPFAM" id="SSF51120">
    <property type="entry name" value="beta-Roll"/>
    <property type="match status" value="2"/>
</dbReference>
<dbReference type="GO" id="GO:0008253">
    <property type="term" value="F:5'-nucleotidase activity"/>
    <property type="evidence" value="ECO:0007669"/>
    <property type="project" value="TreeGrafter"/>
</dbReference>
<dbReference type="Gene3D" id="2.150.10.10">
    <property type="entry name" value="Serralysin-like metalloprotease, C-terminal"/>
    <property type="match status" value="1"/>
</dbReference>
<protein>
    <submittedName>
        <fullName evidence="2">2',3'-cyclic-nucleotide 2'-phosphodiesterase (5'-nucleotidase family)</fullName>
    </submittedName>
</protein>
<feature type="domain" description="5'-Nucleotidase C-terminal" evidence="1">
    <location>
        <begin position="396"/>
        <end position="590"/>
    </location>
</feature>
<evidence type="ECO:0000259" key="1">
    <source>
        <dbReference type="Pfam" id="PF02872"/>
    </source>
</evidence>
<gene>
    <name evidence="2" type="ORF">BCL74_1042</name>
</gene>
<dbReference type="AlphaFoldDB" id="A0A420WQD9"/>
<sequence length="857" mass="87495">MAYTLQILHASDLEGGVDAISQAPNFAAIVDYLEDTYANTIVLSAGDNFIPGPFFNAAADSSVAATLNSVYTQLYGQTFSGLSTGSGRLDIAIMNTIGFDASALGNHDFDAGTDGLQSVISASLGSSTANTGWLGTMFPYLSANLDFSANSGLNALYSSTLQQNTAFQSLNAEGELVSGAPKLAASTIIERDGQQIGVVGATTQLLASISSPGTVSVESGGSNDMAALAAIIQPEIDAMLTAGINKIILVSHLQQISLEKELAGLLKGVDVIIAGGSDTLQADAEDVSRGLKDGDTPAETYPFLTTNADGDPVAIVSTDGEYSYVGRLVVTFDDNGVLDASSIDANVSGAFAATTEQVEALYGTADAFADGSKGDLVQELTSAVSTIVTAQDGNVFGNTDVYLNGVRGSVRTEETNLGNLTADANLYVAQQTDSSVLVSMKNGGGIRAAIGQVSETSPGVYELSPPEANALSGKEAGQVSQLDILNALRFNNALSVVTVTADQLKQLVEHSVAASGGSATPGQFGQWGGIRFSYDTSLEAGSRVQNLAIVNDDGFIVDVIVQNGELAGDAGRAIRMVTLSFLADGGDSYPLDDFIAANPTFANRVDLADTLTEAGLATFADPGTEQDALAEYLAAFHSTTPYAEADTAASLDTRIQNLSVRSDSVLTEQRNGTNGADTINGGDYNDNIRGGAGNDSLTGGAGNDTIEGGDGNDIIDLRADSGVTVANGNRNADTILGGDAGEVLRGGKGHDSIDGGAGNDLIYGGQGNDTLAGGSGVDFFLFEASSGTDVITDFQAGTDKLFVTSNANGNGIFTAEQLLAAAVNSSGNVVIELGGENSVTLQGVTLAQLTVADFAVA</sequence>
<evidence type="ECO:0000313" key="2">
    <source>
        <dbReference type="EMBL" id="RKQ73257.1"/>
    </source>
</evidence>
<dbReference type="OrthoDB" id="5469761at2"/>
<name>A0A420WQD9_9PROT</name>
<reference evidence="2 3" key="1">
    <citation type="submission" date="2018-10" db="EMBL/GenBank/DDBJ databases">
        <title>Comparative analysis of microorganisms from saline springs in Andes Mountain Range, Colombia.</title>
        <authorList>
            <person name="Rubin E."/>
        </authorList>
    </citation>
    <scope>NUCLEOTIDE SEQUENCE [LARGE SCALE GENOMIC DNA]</scope>
    <source>
        <strain evidence="2 3">USBA 36</strain>
    </source>
</reference>
<dbReference type="Gene3D" id="3.90.780.10">
    <property type="entry name" value="5'-Nucleotidase, C-terminal domain"/>
    <property type="match status" value="1"/>
</dbReference>
<evidence type="ECO:0000313" key="3">
    <source>
        <dbReference type="Proteomes" id="UP000277424"/>
    </source>
</evidence>
<dbReference type="InterPro" id="IPR036907">
    <property type="entry name" value="5'-Nucleotdase_C_sf"/>
</dbReference>
<dbReference type="Proteomes" id="UP000277424">
    <property type="component" value="Unassembled WGS sequence"/>
</dbReference>
<dbReference type="InterPro" id="IPR001343">
    <property type="entry name" value="Hemolysn_Ca-bd"/>
</dbReference>
<dbReference type="RefSeq" id="WP_121218050.1">
    <property type="nucleotide sequence ID" value="NZ_RBIG01000001.1"/>
</dbReference>
<dbReference type="GO" id="GO:0005509">
    <property type="term" value="F:calcium ion binding"/>
    <property type="evidence" value="ECO:0007669"/>
    <property type="project" value="InterPro"/>
</dbReference>
<proteinExistence type="predicted"/>
<dbReference type="InterPro" id="IPR011049">
    <property type="entry name" value="Serralysin-like_metalloprot_C"/>
</dbReference>
<organism evidence="2 3">
    <name type="scientific">Oceanibaculum indicum</name>
    <dbReference type="NCBI Taxonomy" id="526216"/>
    <lineage>
        <taxon>Bacteria</taxon>
        <taxon>Pseudomonadati</taxon>
        <taxon>Pseudomonadota</taxon>
        <taxon>Alphaproteobacteria</taxon>
        <taxon>Rhodospirillales</taxon>
        <taxon>Oceanibaculaceae</taxon>
        <taxon>Oceanibaculum</taxon>
    </lineage>
</organism>
<dbReference type="Pfam" id="PF00353">
    <property type="entry name" value="HemolysinCabind"/>
    <property type="match status" value="2"/>
</dbReference>
<dbReference type="InterPro" id="IPR006179">
    <property type="entry name" value="5_nucleotidase/apyrase"/>
</dbReference>
<dbReference type="PROSITE" id="PS00330">
    <property type="entry name" value="HEMOLYSIN_CALCIUM"/>
    <property type="match status" value="4"/>
</dbReference>
<dbReference type="Pfam" id="PF02872">
    <property type="entry name" value="5_nucleotid_C"/>
    <property type="match status" value="1"/>
</dbReference>
<dbReference type="SUPFAM" id="SSF56300">
    <property type="entry name" value="Metallo-dependent phosphatases"/>
    <property type="match status" value="1"/>
</dbReference>
<dbReference type="GO" id="GO:0009166">
    <property type="term" value="P:nucleotide catabolic process"/>
    <property type="evidence" value="ECO:0007669"/>
    <property type="project" value="InterPro"/>
</dbReference>
<dbReference type="InterPro" id="IPR018511">
    <property type="entry name" value="Hemolysin-typ_Ca-bd_CS"/>
</dbReference>
<dbReference type="Gene3D" id="3.60.21.10">
    <property type="match status" value="1"/>
</dbReference>